<feature type="transmembrane region" description="Helical" evidence="4">
    <location>
        <begin position="117"/>
        <end position="143"/>
    </location>
</feature>
<dbReference type="CDD" id="cd17355">
    <property type="entry name" value="MFS_YcxA_like"/>
    <property type="match status" value="1"/>
</dbReference>
<name>A0A937W5T4_UNCTE</name>
<feature type="transmembrane region" description="Helical" evidence="4">
    <location>
        <begin position="405"/>
        <end position="424"/>
    </location>
</feature>
<dbReference type="SUPFAM" id="SSF103473">
    <property type="entry name" value="MFS general substrate transporter"/>
    <property type="match status" value="1"/>
</dbReference>
<feature type="transmembrane region" description="Helical" evidence="4">
    <location>
        <begin position="278"/>
        <end position="301"/>
    </location>
</feature>
<feature type="transmembrane region" description="Helical" evidence="4">
    <location>
        <begin position="181"/>
        <end position="200"/>
    </location>
</feature>
<dbReference type="PANTHER" id="PTHR11360:SF284">
    <property type="entry name" value="EG:103B4.3 PROTEIN-RELATED"/>
    <property type="match status" value="1"/>
</dbReference>
<dbReference type="PROSITE" id="PS50850">
    <property type="entry name" value="MFS"/>
    <property type="match status" value="1"/>
</dbReference>
<evidence type="ECO:0000313" key="7">
    <source>
        <dbReference type="Proteomes" id="UP000712673"/>
    </source>
</evidence>
<evidence type="ECO:0000256" key="4">
    <source>
        <dbReference type="SAM" id="Phobius"/>
    </source>
</evidence>
<dbReference type="InterPro" id="IPR020846">
    <property type="entry name" value="MFS_dom"/>
</dbReference>
<evidence type="ECO:0000256" key="3">
    <source>
        <dbReference type="ARBA" id="ARBA00023136"/>
    </source>
</evidence>
<feature type="transmembrane region" description="Helical" evidence="4">
    <location>
        <begin position="90"/>
        <end position="111"/>
    </location>
</feature>
<proteinExistence type="predicted"/>
<dbReference type="Pfam" id="PF07690">
    <property type="entry name" value="MFS_1"/>
    <property type="match status" value="1"/>
</dbReference>
<evidence type="ECO:0000313" key="6">
    <source>
        <dbReference type="EMBL" id="MBM3225641.1"/>
    </source>
</evidence>
<accession>A0A937W5T4</accession>
<reference evidence="6" key="1">
    <citation type="submission" date="2019-03" db="EMBL/GenBank/DDBJ databases">
        <title>Lake Tanganyika Metagenome-Assembled Genomes (MAGs).</title>
        <authorList>
            <person name="Tran P."/>
        </authorList>
    </citation>
    <scope>NUCLEOTIDE SEQUENCE</scope>
    <source>
        <strain evidence="6">K_DeepCast_65m_m2_066</strain>
    </source>
</reference>
<feature type="transmembrane region" description="Helical" evidence="4">
    <location>
        <begin position="338"/>
        <end position="362"/>
    </location>
</feature>
<dbReference type="PANTHER" id="PTHR11360">
    <property type="entry name" value="MONOCARBOXYLATE TRANSPORTER"/>
    <property type="match status" value="1"/>
</dbReference>
<dbReference type="AlphaFoldDB" id="A0A937W5T4"/>
<evidence type="ECO:0000256" key="1">
    <source>
        <dbReference type="ARBA" id="ARBA00022692"/>
    </source>
</evidence>
<evidence type="ECO:0000256" key="2">
    <source>
        <dbReference type="ARBA" id="ARBA00022989"/>
    </source>
</evidence>
<feature type="domain" description="Major facilitator superfamily (MFS) profile" evidence="5">
    <location>
        <begin position="18"/>
        <end position="428"/>
    </location>
</feature>
<protein>
    <submittedName>
        <fullName evidence="6">MFS transporter</fullName>
    </submittedName>
</protein>
<keyword evidence="3 4" id="KW-0472">Membrane</keyword>
<feature type="transmembrane region" description="Helical" evidence="4">
    <location>
        <begin position="374"/>
        <end position="393"/>
    </location>
</feature>
<keyword evidence="2 4" id="KW-1133">Transmembrane helix</keyword>
<sequence>MRSTTKSPTAVTTIPQRIAPYAWLIMLQSFLTNAVLFGIWFTFAVFFVAMVEEFHWSRGDAATAFSVGSIMQAALAPVAGLLLDRWGSRLVVTLGLGIMALGLAACSQVQALWHFTVLFGIVVGTGIGLAGQVSQTTLLSVWFVKCRGTIIGFAFAGMGLGVQVVSPLAQHLILLLGWRQTFLVLASGVVVYMLTVALTLRNSPQQVGLLPYGAAESLRRVPGAALTDAGQPPAQSWTVAQALHTREFWALAVAQVLIPTGIFPISVHQVAYLTDLGFAKILAASILGTMGLMSSVGRLLFGALSDRLGRFGGVTLSVVCSQIGIVVLWWITSNTSVWPLYVYAFFFGLGYGARGPIISAIAADLFPGRSFGTIFGLMSIGHGLGGAFGPWYGGYVYDIMGSYRPAFVLAFGALFGVIACFWLATRRLSIPRR</sequence>
<dbReference type="InterPro" id="IPR050327">
    <property type="entry name" value="Proton-linked_MCT"/>
</dbReference>
<gene>
    <name evidence="6" type="ORF">FJZ47_17830</name>
</gene>
<keyword evidence="1 4" id="KW-0812">Transmembrane</keyword>
<feature type="transmembrane region" description="Helical" evidence="4">
    <location>
        <begin position="150"/>
        <end position="169"/>
    </location>
</feature>
<dbReference type="GO" id="GO:0022857">
    <property type="term" value="F:transmembrane transporter activity"/>
    <property type="evidence" value="ECO:0007669"/>
    <property type="project" value="InterPro"/>
</dbReference>
<feature type="transmembrane region" description="Helical" evidence="4">
    <location>
        <begin position="21"/>
        <end position="49"/>
    </location>
</feature>
<dbReference type="EMBL" id="VGLS01000639">
    <property type="protein sequence ID" value="MBM3225641.1"/>
    <property type="molecule type" value="Genomic_DNA"/>
</dbReference>
<feature type="transmembrane region" description="Helical" evidence="4">
    <location>
        <begin position="313"/>
        <end position="332"/>
    </location>
</feature>
<evidence type="ECO:0000259" key="5">
    <source>
        <dbReference type="PROSITE" id="PS50850"/>
    </source>
</evidence>
<feature type="transmembrane region" description="Helical" evidence="4">
    <location>
        <begin position="248"/>
        <end position="266"/>
    </location>
</feature>
<dbReference type="InterPro" id="IPR036259">
    <property type="entry name" value="MFS_trans_sf"/>
</dbReference>
<dbReference type="Gene3D" id="1.20.1250.20">
    <property type="entry name" value="MFS general substrate transporter like domains"/>
    <property type="match status" value="2"/>
</dbReference>
<dbReference type="Proteomes" id="UP000712673">
    <property type="component" value="Unassembled WGS sequence"/>
</dbReference>
<feature type="transmembrane region" description="Helical" evidence="4">
    <location>
        <begin position="61"/>
        <end position="83"/>
    </location>
</feature>
<dbReference type="InterPro" id="IPR011701">
    <property type="entry name" value="MFS"/>
</dbReference>
<organism evidence="6 7">
    <name type="scientific">Tectimicrobiota bacterium</name>
    <dbReference type="NCBI Taxonomy" id="2528274"/>
    <lineage>
        <taxon>Bacteria</taxon>
        <taxon>Pseudomonadati</taxon>
        <taxon>Nitrospinota/Tectimicrobiota group</taxon>
        <taxon>Candidatus Tectimicrobiota</taxon>
    </lineage>
</organism>
<comment type="caution">
    <text evidence="6">The sequence shown here is derived from an EMBL/GenBank/DDBJ whole genome shotgun (WGS) entry which is preliminary data.</text>
</comment>